<proteinExistence type="predicted"/>
<feature type="transmembrane region" description="Helical" evidence="1">
    <location>
        <begin position="44"/>
        <end position="65"/>
    </location>
</feature>
<name>A0AAW9QZT8_9GAMM</name>
<keyword evidence="1" id="KW-0472">Membrane</keyword>
<comment type="caution">
    <text evidence="2">The sequence shown here is derived from an EMBL/GenBank/DDBJ whole genome shotgun (WGS) entry which is preliminary data.</text>
</comment>
<evidence type="ECO:0000256" key="1">
    <source>
        <dbReference type="SAM" id="Phobius"/>
    </source>
</evidence>
<dbReference type="PANTHER" id="PTHR38684">
    <property type="entry name" value="PROTEIN AMPE"/>
    <property type="match status" value="1"/>
</dbReference>
<dbReference type="EMBL" id="JBBDHC010000007">
    <property type="protein sequence ID" value="MEJ1249372.1"/>
    <property type="molecule type" value="Genomic_DNA"/>
</dbReference>
<feature type="transmembrane region" description="Helical" evidence="1">
    <location>
        <begin position="285"/>
        <end position="304"/>
    </location>
</feature>
<keyword evidence="1" id="KW-0812">Transmembrane</keyword>
<evidence type="ECO:0000313" key="3">
    <source>
        <dbReference type="Proteomes" id="UP001364472"/>
    </source>
</evidence>
<accession>A0AAW9QZT8</accession>
<organism evidence="2 3">
    <name type="scientific">Denitratimonas tolerans</name>
    <dbReference type="NCBI Taxonomy" id="1338420"/>
    <lineage>
        <taxon>Bacteria</taxon>
        <taxon>Pseudomonadati</taxon>
        <taxon>Pseudomonadota</taxon>
        <taxon>Gammaproteobacteria</taxon>
        <taxon>Lysobacterales</taxon>
        <taxon>Lysobacteraceae</taxon>
        <taxon>Denitratimonas</taxon>
    </lineage>
</organism>
<dbReference type="InterPro" id="IPR052966">
    <property type="entry name" value="Beta-lactamase_Reg"/>
</dbReference>
<dbReference type="Proteomes" id="UP001364472">
    <property type="component" value="Unassembled WGS sequence"/>
</dbReference>
<keyword evidence="3" id="KW-1185">Reference proteome</keyword>
<evidence type="ECO:0000313" key="2">
    <source>
        <dbReference type="EMBL" id="MEJ1249372.1"/>
    </source>
</evidence>
<feature type="transmembrane region" description="Helical" evidence="1">
    <location>
        <begin position="72"/>
        <end position="90"/>
    </location>
</feature>
<dbReference type="PANTHER" id="PTHR38684:SF1">
    <property type="entry name" value="PROTEIN AMPE"/>
    <property type="match status" value="1"/>
</dbReference>
<dbReference type="GO" id="GO:0005886">
    <property type="term" value="C:plasma membrane"/>
    <property type="evidence" value="ECO:0007669"/>
    <property type="project" value="TreeGrafter"/>
</dbReference>
<dbReference type="GO" id="GO:0046677">
    <property type="term" value="P:response to antibiotic"/>
    <property type="evidence" value="ECO:0007669"/>
    <property type="project" value="TreeGrafter"/>
</dbReference>
<feature type="transmembrane region" description="Helical" evidence="1">
    <location>
        <begin position="145"/>
        <end position="163"/>
    </location>
</feature>
<sequence length="305" mass="32991">MSSTLIAVVLALALGHYVTPLAQLRRYGWFSRWVAWLGRQMGAAFASPFALILVLGVPLALTAWLQHALSGQFLGLAGFAFAVLALGYCWGPRDLDRDVEAIEEASDDAARERALAQLTDAARPASATDPASLVQAVFHAARRRWFGVLLWFLLLGPFGALLYRLTERGAGTEAGKSLPPAQLAAWQHLLAILDWPVAHLMTLALAVVGHFDAVHAAWREWHGARSGQDFDFSIGFLDAAAQVSVRQALREAAAEREADDIDDDASQPADAPLPLQALHAAMAQAWRILVAWIVVLALFVLAGHV</sequence>
<gene>
    <name evidence="2" type="ORF">WB794_06760</name>
</gene>
<dbReference type="RefSeq" id="WP_337335087.1">
    <property type="nucleotide sequence ID" value="NZ_JBBDHC010000007.1"/>
</dbReference>
<reference evidence="2 3" key="1">
    <citation type="journal article" date="2016" name="Antonie Van Leeuwenhoek">
        <title>Denitratimonas tolerans gen. nov., sp. nov., a denitrifying bacterium isolated from a bioreactor for tannery wastewater treatment.</title>
        <authorList>
            <person name="Han S.I."/>
            <person name="Kim J.O."/>
            <person name="Lee Y.R."/>
            <person name="Ekpeghere K.I."/>
            <person name="Koh S.C."/>
            <person name="Whang K.S."/>
        </authorList>
    </citation>
    <scope>NUCLEOTIDE SEQUENCE [LARGE SCALE GENOMIC DNA]</scope>
    <source>
        <strain evidence="2 3">KACC 17565</strain>
    </source>
</reference>
<evidence type="ECO:0008006" key="4">
    <source>
        <dbReference type="Google" id="ProtNLM"/>
    </source>
</evidence>
<protein>
    <recommendedName>
        <fullName evidence="4">AmpE protein</fullName>
    </recommendedName>
</protein>
<dbReference type="AlphaFoldDB" id="A0AAW9QZT8"/>
<keyword evidence="1" id="KW-1133">Transmembrane helix</keyword>